<name>A0AA96GJG3_9BACT</name>
<dbReference type="PANTHER" id="PTHR11785">
    <property type="entry name" value="AMINO ACID TRANSPORTER"/>
    <property type="match status" value="1"/>
</dbReference>
<feature type="transmembrane region" description="Helical" evidence="5">
    <location>
        <begin position="398"/>
        <end position="421"/>
    </location>
</feature>
<dbReference type="InterPro" id="IPR050598">
    <property type="entry name" value="AminoAcid_Transporter"/>
</dbReference>
<accession>A0AA96GJG3</accession>
<dbReference type="Pfam" id="PF13520">
    <property type="entry name" value="AA_permease_2"/>
    <property type="match status" value="1"/>
</dbReference>
<feature type="transmembrane region" description="Helical" evidence="5">
    <location>
        <begin position="293"/>
        <end position="318"/>
    </location>
</feature>
<sequence length="454" mass="48699">MTEEPPQQTNSPKSVHRISMFTATCVLVSNVVGTGVFTTTGFMARDIGDPWLILLVWGAGALLALTGAMCYSELGAAFPFVGGDYVYLREAYHPFFAFLSGWASFTVGFGAAIAAGAMGFASYVVQLIPYEPASTFLIKGFALGLIWSLTAVHVAGVGPGGLLQQLFTVLKVGAILLLIVGAFTVGHGDWEHLVVPPRKPDVGLGTLVVSFIFVTYAYSGWNAAGYIAGEILNPTRSIPRTMIGGTLLVGTVYVVLNVVYFYALPIQALAAPPLMPVAEKVAVGMFGQAAAEFVTIMLCISIAGAVSAMIWTGPRVYYAMARDGFLPAFFSDTEHHHGTPVRSIVLQSLWVTVLVLLGTFEQLVIYSGMVITAFTALTVGAVIILRQRRPQLVRPYRVPFYPVLPVGYILVAGVIMLFLSVEKPVETLWACLTLSAGIPLYFLMRKHNGVSGAR</sequence>
<dbReference type="InterPro" id="IPR002293">
    <property type="entry name" value="AA/rel_permease1"/>
</dbReference>
<dbReference type="GO" id="GO:0016020">
    <property type="term" value="C:membrane"/>
    <property type="evidence" value="ECO:0007669"/>
    <property type="project" value="UniProtKB-SubCell"/>
</dbReference>
<dbReference type="PIRSF" id="PIRSF006060">
    <property type="entry name" value="AA_transporter"/>
    <property type="match status" value="1"/>
</dbReference>
<dbReference type="AlphaFoldDB" id="A0AA96GJG3"/>
<dbReference type="PANTHER" id="PTHR11785:SF512">
    <property type="entry name" value="SOBREMESA, ISOFORM B"/>
    <property type="match status" value="1"/>
</dbReference>
<dbReference type="Proteomes" id="UP001302719">
    <property type="component" value="Chromosome"/>
</dbReference>
<feature type="transmembrane region" description="Helical" evidence="5">
    <location>
        <begin position="50"/>
        <end position="74"/>
    </location>
</feature>
<proteinExistence type="predicted"/>
<keyword evidence="2 5" id="KW-0812">Transmembrane</keyword>
<dbReference type="GO" id="GO:0015179">
    <property type="term" value="F:L-amino acid transmembrane transporter activity"/>
    <property type="evidence" value="ECO:0007669"/>
    <property type="project" value="TreeGrafter"/>
</dbReference>
<evidence type="ECO:0000256" key="1">
    <source>
        <dbReference type="ARBA" id="ARBA00004141"/>
    </source>
</evidence>
<feature type="transmembrane region" description="Helical" evidence="5">
    <location>
        <begin position="241"/>
        <end position="263"/>
    </location>
</feature>
<feature type="transmembrane region" description="Helical" evidence="5">
    <location>
        <begin position="427"/>
        <end position="444"/>
    </location>
</feature>
<organism evidence="6 7">
    <name type="scientific">Candidatus Nitrospira allomarina</name>
    <dbReference type="NCBI Taxonomy" id="3020900"/>
    <lineage>
        <taxon>Bacteria</taxon>
        <taxon>Pseudomonadati</taxon>
        <taxon>Nitrospirota</taxon>
        <taxon>Nitrospiria</taxon>
        <taxon>Nitrospirales</taxon>
        <taxon>Nitrospiraceae</taxon>
        <taxon>Nitrospira</taxon>
    </lineage>
</organism>
<evidence type="ECO:0000256" key="4">
    <source>
        <dbReference type="ARBA" id="ARBA00023136"/>
    </source>
</evidence>
<gene>
    <name evidence="6" type="ORF">PP769_09990</name>
</gene>
<evidence type="ECO:0000313" key="7">
    <source>
        <dbReference type="Proteomes" id="UP001302719"/>
    </source>
</evidence>
<reference evidence="6 7" key="1">
    <citation type="submission" date="2023-01" db="EMBL/GenBank/DDBJ databases">
        <title>Cultivation and genomic characterization of new, ubiquitous marine nitrite-oxidizing bacteria from the Nitrospirales.</title>
        <authorList>
            <person name="Mueller A.J."/>
            <person name="Daebeler A."/>
            <person name="Herbold C.W."/>
            <person name="Kirkegaard R.H."/>
            <person name="Daims H."/>
        </authorList>
    </citation>
    <scope>NUCLEOTIDE SEQUENCE [LARGE SCALE GENOMIC DNA]</scope>
    <source>
        <strain evidence="6 7">VA</strain>
    </source>
</reference>
<keyword evidence="4 5" id="KW-0472">Membrane</keyword>
<evidence type="ECO:0000256" key="3">
    <source>
        <dbReference type="ARBA" id="ARBA00022989"/>
    </source>
</evidence>
<evidence type="ECO:0000256" key="2">
    <source>
        <dbReference type="ARBA" id="ARBA00022692"/>
    </source>
</evidence>
<evidence type="ECO:0000256" key="5">
    <source>
        <dbReference type="SAM" id="Phobius"/>
    </source>
</evidence>
<protein>
    <submittedName>
        <fullName evidence="6">Amino acid permease</fullName>
    </submittedName>
</protein>
<dbReference type="Gene3D" id="1.20.1740.10">
    <property type="entry name" value="Amino acid/polyamine transporter I"/>
    <property type="match status" value="1"/>
</dbReference>
<comment type="subcellular location">
    <subcellularLocation>
        <location evidence="1">Membrane</location>
        <topology evidence="1">Multi-pass membrane protein</topology>
    </subcellularLocation>
</comment>
<feature type="transmembrane region" description="Helical" evidence="5">
    <location>
        <begin position="95"/>
        <end position="124"/>
    </location>
</feature>
<dbReference type="EMBL" id="CP116967">
    <property type="protein sequence ID" value="WNM60063.1"/>
    <property type="molecule type" value="Genomic_DNA"/>
</dbReference>
<keyword evidence="3 5" id="KW-1133">Transmembrane helix</keyword>
<keyword evidence="7" id="KW-1185">Reference proteome</keyword>
<dbReference type="KEGG" id="nall:PP769_09990"/>
<feature type="transmembrane region" description="Helical" evidence="5">
    <location>
        <begin position="363"/>
        <end position="386"/>
    </location>
</feature>
<feature type="transmembrane region" description="Helical" evidence="5">
    <location>
        <begin position="136"/>
        <end position="157"/>
    </location>
</feature>
<dbReference type="RefSeq" id="WP_312646997.1">
    <property type="nucleotide sequence ID" value="NZ_CP116967.1"/>
</dbReference>
<feature type="transmembrane region" description="Helical" evidence="5">
    <location>
        <begin position="21"/>
        <end position="44"/>
    </location>
</feature>
<feature type="transmembrane region" description="Helical" evidence="5">
    <location>
        <begin position="339"/>
        <end position="357"/>
    </location>
</feature>
<feature type="transmembrane region" description="Helical" evidence="5">
    <location>
        <begin position="207"/>
        <end position="229"/>
    </location>
</feature>
<evidence type="ECO:0000313" key="6">
    <source>
        <dbReference type="EMBL" id="WNM60063.1"/>
    </source>
</evidence>
<feature type="transmembrane region" description="Helical" evidence="5">
    <location>
        <begin position="169"/>
        <end position="187"/>
    </location>
</feature>